<dbReference type="EMBL" id="KE148152">
    <property type="protein sequence ID" value="EPE06738.1"/>
    <property type="molecule type" value="Genomic_DNA"/>
</dbReference>
<dbReference type="eggNOG" id="ENOG502SJYW">
    <property type="taxonomic scope" value="Eukaryota"/>
</dbReference>
<name>S3CJX6_OPHP1</name>
<gene>
    <name evidence="1" type="ORF">F503_03165</name>
</gene>
<dbReference type="Proteomes" id="UP000016923">
    <property type="component" value="Unassembled WGS sequence"/>
</dbReference>
<dbReference type="InterPro" id="IPR011990">
    <property type="entry name" value="TPR-like_helical_dom_sf"/>
</dbReference>
<dbReference type="HOGENOM" id="CLU_015933_1_0_1"/>
<sequence>MRFPMLQRTSSIAFSTSARAGLPLSRSWQMLPACLRNISSASSASFRRRLRESSFVYESVSMNPRPTTQTLPAPGRHLASIPTPASAWDVDVSWISPSLLAAHAALHSTAEAGLSDDAYILFIVLSHLAVKEPVPPVMVLRGASSRKRWTQAGEISNTEATDVGLAPELASFLSDATRLDDAFRELGRCQHVGTAEPGAVRRLEDGLYCIDEAAARRLSDQLSSALLTFWEGQALIVAYRAIPWKYLEPMNDAQMSTAARTDLALTLVEASRFPGMSWKRAALIQAEATAAAEEDRPVFLQMGISQNRCVLSRISGDVKGALRFLDAAVSATTASRSIASSAAPNVSTDVRTHVATGQTLIQRALNDIQTECLSTAEQNLAAWSPMGPHHPSPLEQTVLFRQAMIRGRLLRFRGSFSESQECLGSLMHPNQLPDAALVWDEELRDLTCDLADSLRELGRLDEAEACLQAEITRRQGSTHSINCSDEDDAAAAVRKHKTQTLETRERAFLDLALAEVRFARGALCDAYDICVRVLSGPRCRFCTLRGHIILAKVHHVWGYHRLASHHWTEALKAMSHFTLTNGYTTQVILESARENMRHLAQDDLAAQSDAQLAALRLLAVPGGGM</sequence>
<keyword evidence="2" id="KW-1185">Reference proteome</keyword>
<dbReference type="AlphaFoldDB" id="S3CJX6"/>
<reference evidence="1 2" key="1">
    <citation type="journal article" date="2013" name="BMC Genomics">
        <title>The genome and transcriptome of the pine saprophyte Ophiostoma piceae, and a comparison with the bark beetle-associated pine pathogen Grosmannia clavigera.</title>
        <authorList>
            <person name="Haridas S."/>
            <person name="Wang Y."/>
            <person name="Lim L."/>
            <person name="Massoumi Alamouti S."/>
            <person name="Jackman S."/>
            <person name="Docking R."/>
            <person name="Robertson G."/>
            <person name="Birol I."/>
            <person name="Bohlmann J."/>
            <person name="Breuil C."/>
        </authorList>
    </citation>
    <scope>NUCLEOTIDE SEQUENCE [LARGE SCALE GENOMIC DNA]</scope>
    <source>
        <strain evidence="1 2">UAMH 11346</strain>
    </source>
</reference>
<dbReference type="OMA" id="HWIAGFR"/>
<proteinExistence type="predicted"/>
<accession>S3CJX6</accession>
<dbReference type="OrthoDB" id="427518at2759"/>
<dbReference type="VEuPathDB" id="FungiDB:F503_03165"/>
<dbReference type="STRING" id="1262450.S3CJX6"/>
<protein>
    <submittedName>
        <fullName evidence="1">Uncharacterized protein</fullName>
    </submittedName>
</protein>
<organism evidence="1 2">
    <name type="scientific">Ophiostoma piceae (strain UAMH 11346)</name>
    <name type="common">Sap stain fungus</name>
    <dbReference type="NCBI Taxonomy" id="1262450"/>
    <lineage>
        <taxon>Eukaryota</taxon>
        <taxon>Fungi</taxon>
        <taxon>Dikarya</taxon>
        <taxon>Ascomycota</taxon>
        <taxon>Pezizomycotina</taxon>
        <taxon>Sordariomycetes</taxon>
        <taxon>Sordariomycetidae</taxon>
        <taxon>Ophiostomatales</taxon>
        <taxon>Ophiostomataceae</taxon>
        <taxon>Ophiostoma</taxon>
    </lineage>
</organism>
<evidence type="ECO:0000313" key="2">
    <source>
        <dbReference type="Proteomes" id="UP000016923"/>
    </source>
</evidence>
<evidence type="ECO:0000313" key="1">
    <source>
        <dbReference type="EMBL" id="EPE06738.1"/>
    </source>
</evidence>
<dbReference type="Gene3D" id="1.25.40.10">
    <property type="entry name" value="Tetratricopeptide repeat domain"/>
    <property type="match status" value="1"/>
</dbReference>